<comment type="similarity">
    <text evidence="2">Belongs to the chromate ion transporter (CHR) (TC 2.A.51) family.</text>
</comment>
<feature type="transmembrane region" description="Helical" evidence="7">
    <location>
        <begin position="78"/>
        <end position="99"/>
    </location>
</feature>
<comment type="caution">
    <text evidence="8">The sequence shown here is derived from an EMBL/GenBank/DDBJ whole genome shotgun (WGS) entry which is preliminary data.</text>
</comment>
<name>A0ABS7EZR0_9PROT</name>
<organism evidence="8 9">
    <name type="scientific">Caldovatus aquaticus</name>
    <dbReference type="NCBI Taxonomy" id="2865671"/>
    <lineage>
        <taxon>Bacteria</taxon>
        <taxon>Pseudomonadati</taxon>
        <taxon>Pseudomonadota</taxon>
        <taxon>Alphaproteobacteria</taxon>
        <taxon>Acetobacterales</taxon>
        <taxon>Roseomonadaceae</taxon>
        <taxon>Caldovatus</taxon>
    </lineage>
</organism>
<evidence type="ECO:0000313" key="9">
    <source>
        <dbReference type="Proteomes" id="UP001519924"/>
    </source>
</evidence>
<evidence type="ECO:0000256" key="1">
    <source>
        <dbReference type="ARBA" id="ARBA00004651"/>
    </source>
</evidence>
<evidence type="ECO:0000256" key="6">
    <source>
        <dbReference type="ARBA" id="ARBA00023136"/>
    </source>
</evidence>
<keyword evidence="3" id="KW-1003">Cell membrane</keyword>
<evidence type="ECO:0000256" key="7">
    <source>
        <dbReference type="SAM" id="Phobius"/>
    </source>
</evidence>
<keyword evidence="9" id="KW-1185">Reference proteome</keyword>
<dbReference type="InterPro" id="IPR003370">
    <property type="entry name" value="Chromate_transpt"/>
</dbReference>
<accession>A0ABS7EZR0</accession>
<keyword evidence="5 7" id="KW-1133">Transmembrane helix</keyword>
<proteinExistence type="inferred from homology"/>
<evidence type="ECO:0000313" key="8">
    <source>
        <dbReference type="EMBL" id="MBW8268833.1"/>
    </source>
</evidence>
<keyword evidence="4 7" id="KW-0812">Transmembrane</keyword>
<evidence type="ECO:0000256" key="4">
    <source>
        <dbReference type="ARBA" id="ARBA00022692"/>
    </source>
</evidence>
<dbReference type="PANTHER" id="PTHR43663:SF1">
    <property type="entry name" value="CHROMATE TRANSPORTER"/>
    <property type="match status" value="1"/>
</dbReference>
<dbReference type="EMBL" id="JAHZUY010000007">
    <property type="protein sequence ID" value="MBW8268833.1"/>
    <property type="molecule type" value="Genomic_DNA"/>
</dbReference>
<reference evidence="8 9" key="1">
    <citation type="submission" date="2021-08" db="EMBL/GenBank/DDBJ databases">
        <title>Caldovatus sediminis gen. nov., sp. nov., a moderately thermophilic bacterium isolated from a hot spring.</title>
        <authorList>
            <person name="Hu C.-J."/>
            <person name="Li W.-J."/>
            <person name="Xian W.-D."/>
        </authorList>
    </citation>
    <scope>NUCLEOTIDE SEQUENCE [LARGE SCALE GENOMIC DNA]</scope>
    <source>
        <strain evidence="8 9">SYSU G05006</strain>
    </source>
</reference>
<dbReference type="PANTHER" id="PTHR43663">
    <property type="entry name" value="CHROMATE TRANSPORT PROTEIN-RELATED"/>
    <property type="match status" value="1"/>
</dbReference>
<protein>
    <submittedName>
        <fullName evidence="8">Chromate transporter</fullName>
    </submittedName>
</protein>
<dbReference type="Pfam" id="PF02417">
    <property type="entry name" value="Chromate_transp"/>
    <property type="match status" value="1"/>
</dbReference>
<evidence type="ECO:0000256" key="3">
    <source>
        <dbReference type="ARBA" id="ARBA00022475"/>
    </source>
</evidence>
<evidence type="ECO:0000256" key="5">
    <source>
        <dbReference type="ARBA" id="ARBA00022989"/>
    </source>
</evidence>
<comment type="subcellular location">
    <subcellularLocation>
        <location evidence="1">Cell membrane</location>
        <topology evidence="1">Multi-pass membrane protein</topology>
    </subcellularLocation>
</comment>
<feature type="transmembrane region" description="Helical" evidence="7">
    <location>
        <begin position="160"/>
        <end position="179"/>
    </location>
</feature>
<dbReference type="InterPro" id="IPR052518">
    <property type="entry name" value="CHR_Transporter"/>
</dbReference>
<dbReference type="RefSeq" id="WP_220116334.1">
    <property type="nucleotide sequence ID" value="NZ_JAHZUY010000007.1"/>
</dbReference>
<feature type="transmembrane region" description="Helical" evidence="7">
    <location>
        <begin position="111"/>
        <end position="131"/>
    </location>
</feature>
<dbReference type="Proteomes" id="UP001519924">
    <property type="component" value="Unassembled WGS sequence"/>
</dbReference>
<gene>
    <name evidence="8" type="ORF">K1J50_04975</name>
</gene>
<sequence>MAPDRLLALVLVFAPLSLVSLGGGPSIFAEMQRQAVEVHGWMTEAEFVDLFAISRGAPGPGSLIAALVGWKAAGFPGAVAAALALYLPSSLLVCAVGVLGRRHAASPLRAAIERGLAPVAVGLIFAGALALLRASEAGVAEVATAVLATLALLHPRASPVLVLGAAGLVFAALGAAGLAPR</sequence>
<evidence type="ECO:0000256" key="2">
    <source>
        <dbReference type="ARBA" id="ARBA00005262"/>
    </source>
</evidence>
<keyword evidence="6 7" id="KW-0472">Membrane</keyword>